<evidence type="ECO:0000313" key="5">
    <source>
        <dbReference type="EMBL" id="KNZ68922.1"/>
    </source>
</evidence>
<dbReference type="GO" id="GO:0110001">
    <property type="term" value="C:toxin-antitoxin complex"/>
    <property type="evidence" value="ECO:0007669"/>
    <property type="project" value="InterPro"/>
</dbReference>
<dbReference type="NCBIfam" id="NF047751">
    <property type="entry name" value="HepT_toxin"/>
    <property type="match status" value="1"/>
</dbReference>
<dbReference type="RefSeq" id="WP_152909044.1">
    <property type="nucleotide sequence ID" value="NZ_LGTE01000019.1"/>
</dbReference>
<comment type="similarity">
    <text evidence="4">Belongs to the HepT RNase toxin family.</text>
</comment>
<evidence type="ECO:0000256" key="4">
    <source>
        <dbReference type="ARBA" id="ARBA00024207"/>
    </source>
</evidence>
<dbReference type="InterPro" id="IPR008201">
    <property type="entry name" value="HepT-like"/>
</dbReference>
<keyword evidence="1" id="KW-1277">Toxin-antitoxin system</keyword>
<proteinExistence type="inferred from homology"/>
<evidence type="ECO:0000256" key="3">
    <source>
        <dbReference type="ARBA" id="ARBA00022801"/>
    </source>
</evidence>
<dbReference type="Pfam" id="PF01934">
    <property type="entry name" value="HepT-like"/>
    <property type="match status" value="1"/>
</dbReference>
<keyword evidence="3" id="KW-0378">Hydrolase</keyword>
<keyword evidence="6" id="KW-1185">Reference proteome</keyword>
<protein>
    <recommendedName>
        <fullName evidence="7">DUF86 domain-containing protein</fullName>
    </recommendedName>
</protein>
<evidence type="ECO:0000313" key="6">
    <source>
        <dbReference type="Proteomes" id="UP000037175"/>
    </source>
</evidence>
<dbReference type="GO" id="GO:0016787">
    <property type="term" value="F:hydrolase activity"/>
    <property type="evidence" value="ECO:0007669"/>
    <property type="project" value="UniProtKB-KW"/>
</dbReference>
<evidence type="ECO:0008006" key="7">
    <source>
        <dbReference type="Google" id="ProtNLM"/>
    </source>
</evidence>
<evidence type="ECO:0000256" key="2">
    <source>
        <dbReference type="ARBA" id="ARBA00022722"/>
    </source>
</evidence>
<name>A0A0L6W039_9FIRM</name>
<dbReference type="PANTHER" id="PTHR33397:SF5">
    <property type="entry name" value="RNASE YUTE-RELATED"/>
    <property type="match status" value="1"/>
</dbReference>
<comment type="caution">
    <text evidence="5">The sequence shown here is derived from an EMBL/GenBank/DDBJ whole genome shotgun (WGS) entry which is preliminary data.</text>
</comment>
<dbReference type="GO" id="GO:0004540">
    <property type="term" value="F:RNA nuclease activity"/>
    <property type="evidence" value="ECO:0007669"/>
    <property type="project" value="InterPro"/>
</dbReference>
<accession>A0A0L6W039</accession>
<dbReference type="AlphaFoldDB" id="A0A0L6W039"/>
<gene>
    <name evidence="5" type="ORF">Tfer_2410</name>
</gene>
<dbReference type="InterPro" id="IPR037038">
    <property type="entry name" value="HepT-like_sf"/>
</dbReference>
<organism evidence="5 6">
    <name type="scientific">Thermincola ferriacetica</name>
    <dbReference type="NCBI Taxonomy" id="281456"/>
    <lineage>
        <taxon>Bacteria</taxon>
        <taxon>Bacillati</taxon>
        <taxon>Bacillota</taxon>
        <taxon>Clostridia</taxon>
        <taxon>Eubacteriales</taxon>
        <taxon>Thermincolaceae</taxon>
        <taxon>Thermincola</taxon>
    </lineage>
</organism>
<dbReference type="PANTHER" id="PTHR33397">
    <property type="entry name" value="UPF0331 PROTEIN YUTE"/>
    <property type="match status" value="1"/>
</dbReference>
<sequence length="136" mass="15768">MVDKEKVEQRLIKLEQAVRKLKEIAMCSWDEYSNNEALRDRAERNLQVAAQACIDIANHIIADRGYRTPQGYADSFAVLSEEGLIPVELATKMKMVAGFRNILVHDYLEIDNRIVYKSLKDLNDFIEFAKHIYHLL</sequence>
<evidence type="ECO:0000256" key="1">
    <source>
        <dbReference type="ARBA" id="ARBA00022649"/>
    </source>
</evidence>
<reference evidence="6" key="1">
    <citation type="submission" date="2015-07" db="EMBL/GenBank/DDBJ databases">
        <title>Complete Genome of Thermincola ferriacetica strain Z-0001T.</title>
        <authorList>
            <person name="Lusk B."/>
            <person name="Badalamenti J.P."/>
            <person name="Parameswaran P."/>
            <person name="Bond D.R."/>
            <person name="Torres C.I."/>
        </authorList>
    </citation>
    <scope>NUCLEOTIDE SEQUENCE [LARGE SCALE GENOMIC DNA]</scope>
    <source>
        <strain evidence="6">Z-0001</strain>
    </source>
</reference>
<dbReference type="InterPro" id="IPR052379">
    <property type="entry name" value="Type_VII_TA_RNase"/>
</dbReference>
<dbReference type="Gene3D" id="1.20.120.580">
    <property type="entry name" value="bsu32300-like"/>
    <property type="match status" value="1"/>
</dbReference>
<dbReference type="EMBL" id="LGTE01000019">
    <property type="protein sequence ID" value="KNZ68922.1"/>
    <property type="molecule type" value="Genomic_DNA"/>
</dbReference>
<dbReference type="Proteomes" id="UP000037175">
    <property type="component" value="Unassembled WGS sequence"/>
</dbReference>
<keyword evidence="2" id="KW-0540">Nuclease</keyword>